<feature type="compositionally biased region" description="Acidic residues" evidence="2">
    <location>
        <begin position="137"/>
        <end position="149"/>
    </location>
</feature>
<gene>
    <name evidence="4" type="ORF">A8C32_17170</name>
</gene>
<dbReference type="InterPro" id="IPR055015">
    <property type="entry name" value="GCX_COOH"/>
</dbReference>
<sequence length="429" mass="47047">MKNIKKIITTTLFIFYVVCIQANNITFSPTTQNVNVNSGEELEVSIRLNCYGSSPGASSYFINPNLIPDNGYLNLHPGTGAMYVGDVVTVKFRFKRTVSTTTTTNYTFRHDWNDEIGNFHTGLLNINVTYINNDPVPDTDGDGTPDSIDDCPNQSGPASNNGCPVIRTCSLAAPTNRTTTNITSTSATINWNTVSGNNGYYSQYKKSTSSSWTNINTNSSSTTQTISGLTPNTTYNWRVGTRCSNGITNFANSSNINFITLSSCLPELIIDKEVPENQIDIQDAEDTIKASNIINTNANAAYDAGNSIKLLLGFHAKSGSSFRAYIDGCDNSSSLIESQQTKTITQQQIEDIIKLHPNPTTSIVNIASTENIESWELSNQFGRTYIKNHAKSSSLKEFSLDLSSYPTGIYILRTTLKNGELVIKRIIKN</sequence>
<reference evidence="4 5" key="1">
    <citation type="submission" date="2016-05" db="EMBL/GenBank/DDBJ databases">
        <title>Draft Genome Sequence of Algibacter sp. Strain SK-16 Isolated from the Surface Water of Aburatsubo Inlet.</title>
        <authorList>
            <person name="Wong S.-K."/>
            <person name="Yoshizawa S."/>
            <person name="Nakajima Y."/>
            <person name="Ogura Y."/>
            <person name="Tetsuya H."/>
            <person name="Hamasaki K."/>
        </authorList>
    </citation>
    <scope>NUCLEOTIDE SEQUENCE [LARGE SCALE GENOMIC DNA]</scope>
    <source>
        <strain evidence="4 5">SK-16</strain>
    </source>
</reference>
<dbReference type="OrthoDB" id="1055762at2"/>
<dbReference type="NCBIfam" id="TIGR04183">
    <property type="entry name" value="Por_Secre_tail"/>
    <property type="match status" value="1"/>
</dbReference>
<dbReference type="Pfam" id="PF18962">
    <property type="entry name" value="Por_Secre_tail"/>
    <property type="match status" value="1"/>
</dbReference>
<dbReference type="NCBIfam" id="NF045639">
    <property type="entry name" value="GCX_COOH"/>
    <property type="match status" value="1"/>
</dbReference>
<name>A0A1E5T897_9FLAO</name>
<protein>
    <recommendedName>
        <fullName evidence="3">Fibronectin type-III domain-containing protein</fullName>
    </recommendedName>
</protein>
<dbReference type="PROSITE" id="PS50853">
    <property type="entry name" value="FN3"/>
    <property type="match status" value="1"/>
</dbReference>
<dbReference type="AlphaFoldDB" id="A0A1E5T897"/>
<evidence type="ECO:0000313" key="4">
    <source>
        <dbReference type="EMBL" id="OEK07527.1"/>
    </source>
</evidence>
<dbReference type="SUPFAM" id="SSF49265">
    <property type="entry name" value="Fibronectin type III"/>
    <property type="match status" value="1"/>
</dbReference>
<dbReference type="InterPro" id="IPR036116">
    <property type="entry name" value="FN3_sf"/>
</dbReference>
<accession>A0A1E5T897</accession>
<dbReference type="InterPro" id="IPR026444">
    <property type="entry name" value="Secre_tail"/>
</dbReference>
<organism evidence="4 5">
    <name type="scientific">Flavivirga aquatica</name>
    <dbReference type="NCBI Taxonomy" id="1849968"/>
    <lineage>
        <taxon>Bacteria</taxon>
        <taxon>Pseudomonadati</taxon>
        <taxon>Bacteroidota</taxon>
        <taxon>Flavobacteriia</taxon>
        <taxon>Flavobacteriales</taxon>
        <taxon>Flavobacteriaceae</taxon>
        <taxon>Flavivirga</taxon>
    </lineage>
</organism>
<dbReference type="InterPro" id="IPR003961">
    <property type="entry name" value="FN3_dom"/>
</dbReference>
<dbReference type="RefSeq" id="WP_069830655.1">
    <property type="nucleotide sequence ID" value="NZ_MDJD01000047.1"/>
</dbReference>
<dbReference type="SMART" id="SM00060">
    <property type="entry name" value="FN3"/>
    <property type="match status" value="1"/>
</dbReference>
<dbReference type="Proteomes" id="UP000095713">
    <property type="component" value="Unassembled WGS sequence"/>
</dbReference>
<comment type="caution">
    <text evidence="4">The sequence shown here is derived from an EMBL/GenBank/DDBJ whole genome shotgun (WGS) entry which is preliminary data.</text>
</comment>
<dbReference type="Pfam" id="PF00041">
    <property type="entry name" value="fn3"/>
    <property type="match status" value="1"/>
</dbReference>
<dbReference type="EMBL" id="MDJD01000047">
    <property type="protein sequence ID" value="OEK07527.1"/>
    <property type="molecule type" value="Genomic_DNA"/>
</dbReference>
<evidence type="ECO:0000313" key="5">
    <source>
        <dbReference type="Proteomes" id="UP000095713"/>
    </source>
</evidence>
<evidence type="ECO:0000256" key="1">
    <source>
        <dbReference type="ARBA" id="ARBA00022729"/>
    </source>
</evidence>
<feature type="domain" description="Fibronectin type-III" evidence="3">
    <location>
        <begin position="173"/>
        <end position="263"/>
    </location>
</feature>
<keyword evidence="1" id="KW-0732">Signal</keyword>
<dbReference type="STRING" id="1849968.A8C32_17170"/>
<dbReference type="Gene3D" id="2.60.40.10">
    <property type="entry name" value="Immunoglobulins"/>
    <property type="match status" value="1"/>
</dbReference>
<proteinExistence type="predicted"/>
<dbReference type="CDD" id="cd00063">
    <property type="entry name" value="FN3"/>
    <property type="match status" value="1"/>
</dbReference>
<dbReference type="InterPro" id="IPR013783">
    <property type="entry name" value="Ig-like_fold"/>
</dbReference>
<feature type="region of interest" description="Disordered" evidence="2">
    <location>
        <begin position="135"/>
        <end position="159"/>
    </location>
</feature>
<evidence type="ECO:0000256" key="2">
    <source>
        <dbReference type="SAM" id="MobiDB-lite"/>
    </source>
</evidence>
<evidence type="ECO:0000259" key="3">
    <source>
        <dbReference type="PROSITE" id="PS50853"/>
    </source>
</evidence>
<keyword evidence="5" id="KW-1185">Reference proteome</keyword>